<keyword evidence="5" id="KW-1185">Reference proteome</keyword>
<sequence length="186" mass="21796">MVTEKNLSDDRKFLDELNRKHAQILDDMETKCQKKRNVYLANIEEKAKEKKRRMISKTQSEVQNQVLVKKHDILKQFKSEVMEKLQKESETEEYKTYFNHKFTEALSKFDENDALVIGVNTSDLELVPKQYDTIIDDQLLGGFYVIKGAREKYDYTLNSEVDQIDDYLGCLINSLFDSSEEVCDEA</sequence>
<evidence type="ECO:0000313" key="4">
    <source>
        <dbReference type="EMBL" id="MDH8679319.1"/>
    </source>
</evidence>
<dbReference type="SUPFAM" id="SSF160527">
    <property type="entry name" value="V-type ATPase subunit E-like"/>
    <property type="match status" value="1"/>
</dbReference>
<dbReference type="Gene3D" id="1.20.5.620">
    <property type="entry name" value="F1F0 ATP synthase subunit B, membrane domain"/>
    <property type="match status" value="1"/>
</dbReference>
<comment type="caution">
    <text evidence="4">The sequence shown here is derived from an EMBL/GenBank/DDBJ whole genome shotgun (WGS) entry which is preliminary data.</text>
</comment>
<dbReference type="EMBL" id="JARYZI010000011">
    <property type="protein sequence ID" value="MDH8679319.1"/>
    <property type="molecule type" value="Genomic_DNA"/>
</dbReference>
<dbReference type="Pfam" id="PF01991">
    <property type="entry name" value="vATP-synt_E"/>
    <property type="match status" value="1"/>
</dbReference>
<dbReference type="Proteomes" id="UP001158045">
    <property type="component" value="Unassembled WGS sequence"/>
</dbReference>
<accession>A0ABT6NFV6</accession>
<comment type="similarity">
    <text evidence="1">Belongs to the V-ATPase E subunit family.</text>
</comment>
<keyword evidence="3" id="KW-0406">Ion transport</keyword>
<dbReference type="InterPro" id="IPR002842">
    <property type="entry name" value="ATPase_V1_Esu"/>
</dbReference>
<dbReference type="RefSeq" id="WP_281095216.1">
    <property type="nucleotide sequence ID" value="NZ_JARYZI010000011.1"/>
</dbReference>
<keyword evidence="2" id="KW-0813">Transport</keyword>
<gene>
    <name evidence="4" type="ORF">QE109_14265</name>
</gene>
<evidence type="ECO:0000256" key="3">
    <source>
        <dbReference type="ARBA" id="ARBA00023065"/>
    </source>
</evidence>
<reference evidence="4 5" key="1">
    <citation type="submission" date="2023-04" db="EMBL/GenBank/DDBJ databases">
        <title>Fusibacter bizertensis strain WBS, isolated from littoral bottom sediments of the Arctic seas - biochemical and genomic analysis.</title>
        <authorList>
            <person name="Brioukhanov A.L."/>
        </authorList>
    </citation>
    <scope>NUCLEOTIDE SEQUENCE [LARGE SCALE GENOMIC DNA]</scope>
    <source>
        <strain evidence="4 5">WBS</strain>
    </source>
</reference>
<organism evidence="4 5">
    <name type="scientific">Fusibacter bizertensis</name>
    <dbReference type="NCBI Taxonomy" id="1488331"/>
    <lineage>
        <taxon>Bacteria</taxon>
        <taxon>Bacillati</taxon>
        <taxon>Bacillota</taxon>
        <taxon>Clostridia</taxon>
        <taxon>Eubacteriales</taxon>
        <taxon>Eubacteriales Family XII. Incertae Sedis</taxon>
        <taxon>Fusibacter</taxon>
    </lineage>
</organism>
<evidence type="ECO:0000256" key="1">
    <source>
        <dbReference type="ARBA" id="ARBA00005901"/>
    </source>
</evidence>
<name>A0ABT6NFV6_9FIRM</name>
<protein>
    <submittedName>
        <fullName evidence="4">V-type ATP synthase subunit E</fullName>
    </submittedName>
</protein>
<evidence type="ECO:0000313" key="5">
    <source>
        <dbReference type="Proteomes" id="UP001158045"/>
    </source>
</evidence>
<proteinExistence type="inferred from homology"/>
<evidence type="ECO:0000256" key="2">
    <source>
        <dbReference type="ARBA" id="ARBA00022448"/>
    </source>
</evidence>